<keyword evidence="2" id="KW-1185">Reference proteome</keyword>
<accession>A0A151P826</accession>
<protein>
    <submittedName>
        <fullName evidence="1">Uncharacterized protein</fullName>
    </submittedName>
</protein>
<dbReference type="Proteomes" id="UP000050525">
    <property type="component" value="Unassembled WGS sequence"/>
</dbReference>
<name>A0A151P826_ALLMI</name>
<evidence type="ECO:0000313" key="1">
    <source>
        <dbReference type="EMBL" id="KYO45183.1"/>
    </source>
</evidence>
<dbReference type="EMBL" id="AKHW03000629">
    <property type="protein sequence ID" value="KYO45183.1"/>
    <property type="molecule type" value="Genomic_DNA"/>
</dbReference>
<dbReference type="AlphaFoldDB" id="A0A151P826"/>
<comment type="caution">
    <text evidence="1">The sequence shown here is derived from an EMBL/GenBank/DDBJ whole genome shotgun (WGS) entry which is preliminary data.</text>
</comment>
<sequence length="96" mass="10672">MCCSPPSIQGFPGSLDLQKHRILCRRSDVDGTSWKSRWRRNLCCCIREIFSRPPYTPSSTGSLSVAGDSVTDGKVVVASAFLSSILDFQKDVGFWR</sequence>
<evidence type="ECO:0000313" key="2">
    <source>
        <dbReference type="Proteomes" id="UP000050525"/>
    </source>
</evidence>
<proteinExistence type="predicted"/>
<reference evidence="1 2" key="1">
    <citation type="journal article" date="2012" name="Genome Biol.">
        <title>Sequencing three crocodilian genomes to illuminate the evolution of archosaurs and amniotes.</title>
        <authorList>
            <person name="St John J.A."/>
            <person name="Braun E.L."/>
            <person name="Isberg S.R."/>
            <person name="Miles L.G."/>
            <person name="Chong A.Y."/>
            <person name="Gongora J."/>
            <person name="Dalzell P."/>
            <person name="Moran C."/>
            <person name="Bed'hom B."/>
            <person name="Abzhanov A."/>
            <person name="Burgess S.C."/>
            <person name="Cooksey A.M."/>
            <person name="Castoe T.A."/>
            <person name="Crawford N.G."/>
            <person name="Densmore L.D."/>
            <person name="Drew J.C."/>
            <person name="Edwards S.V."/>
            <person name="Faircloth B.C."/>
            <person name="Fujita M.K."/>
            <person name="Greenwold M.J."/>
            <person name="Hoffmann F.G."/>
            <person name="Howard J.M."/>
            <person name="Iguchi T."/>
            <person name="Janes D.E."/>
            <person name="Khan S.Y."/>
            <person name="Kohno S."/>
            <person name="de Koning A.J."/>
            <person name="Lance S.L."/>
            <person name="McCarthy F.M."/>
            <person name="McCormack J.E."/>
            <person name="Merchant M.E."/>
            <person name="Peterson D.G."/>
            <person name="Pollock D.D."/>
            <person name="Pourmand N."/>
            <person name="Raney B.J."/>
            <person name="Roessler K.A."/>
            <person name="Sanford J.R."/>
            <person name="Sawyer R.H."/>
            <person name="Schmidt C.J."/>
            <person name="Triplett E.W."/>
            <person name="Tuberville T.D."/>
            <person name="Venegas-Anaya M."/>
            <person name="Howard J.T."/>
            <person name="Jarvis E.D."/>
            <person name="Guillette L.J.Jr."/>
            <person name="Glenn T.C."/>
            <person name="Green R.E."/>
            <person name="Ray D.A."/>
        </authorList>
    </citation>
    <scope>NUCLEOTIDE SEQUENCE [LARGE SCALE GENOMIC DNA]</scope>
    <source>
        <strain evidence="1">KSC_2009_1</strain>
    </source>
</reference>
<gene>
    <name evidence="1" type="ORF">Y1Q_0014649</name>
</gene>
<organism evidence="1 2">
    <name type="scientific">Alligator mississippiensis</name>
    <name type="common">American alligator</name>
    <dbReference type="NCBI Taxonomy" id="8496"/>
    <lineage>
        <taxon>Eukaryota</taxon>
        <taxon>Metazoa</taxon>
        <taxon>Chordata</taxon>
        <taxon>Craniata</taxon>
        <taxon>Vertebrata</taxon>
        <taxon>Euteleostomi</taxon>
        <taxon>Archelosauria</taxon>
        <taxon>Archosauria</taxon>
        <taxon>Crocodylia</taxon>
        <taxon>Alligatoridae</taxon>
        <taxon>Alligatorinae</taxon>
        <taxon>Alligator</taxon>
    </lineage>
</organism>